<proteinExistence type="predicted"/>
<protein>
    <recommendedName>
        <fullName evidence="2">Lipoprotein</fullName>
    </recommendedName>
</protein>
<reference evidence="1" key="1">
    <citation type="submission" date="2020-03" db="EMBL/GenBank/DDBJ databases">
        <title>The deep terrestrial virosphere.</title>
        <authorList>
            <person name="Holmfeldt K."/>
            <person name="Nilsson E."/>
            <person name="Simone D."/>
            <person name="Lopez-Fernandez M."/>
            <person name="Wu X."/>
            <person name="de Brujin I."/>
            <person name="Lundin D."/>
            <person name="Andersson A."/>
            <person name="Bertilsson S."/>
            <person name="Dopson M."/>
        </authorList>
    </citation>
    <scope>NUCLEOTIDE SEQUENCE</scope>
    <source>
        <strain evidence="1">MM415A03151</strain>
    </source>
</reference>
<accession>A0A6M3JN33</accession>
<sequence length="154" mass="17901">MFKKIKIAFFIVMVTSLFFISCVSNKTLIVEPKTFQFKLFDVRDETNKPLYVTLPIEAKELIENATLSADYTPLSQIFGAIRWYGVATPKRTYILFVYNQKLAWVGFAIYNTETDQFLTWIFDTKGIPQPASNDDLNQYLHLIEQKLLKLIKVT</sequence>
<dbReference type="AlphaFoldDB" id="A0A6M3JN33"/>
<dbReference type="EMBL" id="MT141878">
    <property type="protein sequence ID" value="QJA71514.1"/>
    <property type="molecule type" value="Genomic_DNA"/>
</dbReference>
<gene>
    <name evidence="1" type="ORF">MM415A03151_0009</name>
</gene>
<name>A0A6M3JN33_9ZZZZ</name>
<organism evidence="1">
    <name type="scientific">viral metagenome</name>
    <dbReference type="NCBI Taxonomy" id="1070528"/>
    <lineage>
        <taxon>unclassified sequences</taxon>
        <taxon>metagenomes</taxon>
        <taxon>organismal metagenomes</taxon>
    </lineage>
</organism>
<dbReference type="PROSITE" id="PS51257">
    <property type="entry name" value="PROKAR_LIPOPROTEIN"/>
    <property type="match status" value="1"/>
</dbReference>
<evidence type="ECO:0000313" key="1">
    <source>
        <dbReference type="EMBL" id="QJA71514.1"/>
    </source>
</evidence>
<evidence type="ECO:0008006" key="2">
    <source>
        <dbReference type="Google" id="ProtNLM"/>
    </source>
</evidence>